<proteinExistence type="predicted"/>
<dbReference type="AlphaFoldDB" id="A0A3S1C4R9"/>
<dbReference type="InterPro" id="IPR027417">
    <property type="entry name" value="P-loop_NTPase"/>
</dbReference>
<accession>A0A3S1C4R9</accession>
<reference evidence="2" key="1">
    <citation type="submission" date="2018-12" db="EMBL/GenBank/DDBJ databases">
        <authorList>
            <person name="Will S."/>
            <person name="Neumann-Schaal M."/>
            <person name="Henke P."/>
        </authorList>
    </citation>
    <scope>NUCLEOTIDE SEQUENCE</scope>
    <source>
        <strain evidence="2">PCC 7102</strain>
    </source>
</reference>
<dbReference type="EMBL" id="RSCL01000034">
    <property type="protein sequence ID" value="RUS97007.1"/>
    <property type="molecule type" value="Genomic_DNA"/>
</dbReference>
<sequence length="545" mass="61757">MDDKFYTKILLMSANPLSTSRLRLDEEMREIKEGLKRSKHRDKYIINTAEAVRYRDIHRAILDYEPQIIHFSGHGAGEEGLLFESEAGQTRFIDAAALAQLFQLFSEQVECVVLNACYSEYQAKEIARHINYVVGMSNTIEDRAALEFAVGFYDALGAGKGYKFAYELGRSLIKIAGIPQELIPQLVTKDDLQAPSESQSQVELPDTADNNFDTDIYINRPPIETKCYETILHTGALIRIKAPTKMGKTSLSENLLSYASEQGYATAKLDLKLADSSVLDNLQSFLQWLCADVSDSLDMETKLSEHWEDIYGLNKNCTRYFQRYLLTNIENPLVLAIDNFELLFEYPDIFSEFSKLLRSWYEKAKQGDKIGNIWKKMRLIVVHSTDAYPTLDTNYSPFNVGLAVDLPEFTQGQVEAVARGYHLNGKVGEQGVNQLMELVGGHPYLVQQAFSNLKNKQTSLKQLLQLAPTEQGIYANHLRQLLWNLQHNPLLKDAYKKVVMAKYPVPVDSEVSFKLQSLGLVKLSGNDCIPSCDLYKQYFCARLVA</sequence>
<evidence type="ECO:0000313" key="2">
    <source>
        <dbReference type="EMBL" id="RUS97007.1"/>
    </source>
</evidence>
<organism evidence="2 3">
    <name type="scientific">Dulcicalothrix desertica PCC 7102</name>
    <dbReference type="NCBI Taxonomy" id="232991"/>
    <lineage>
        <taxon>Bacteria</taxon>
        <taxon>Bacillati</taxon>
        <taxon>Cyanobacteriota</taxon>
        <taxon>Cyanophyceae</taxon>
        <taxon>Nostocales</taxon>
        <taxon>Calotrichaceae</taxon>
        <taxon>Dulcicalothrix</taxon>
    </lineage>
</organism>
<dbReference type="Pfam" id="PF12770">
    <property type="entry name" value="CHAT"/>
    <property type="match status" value="1"/>
</dbReference>
<reference evidence="2" key="2">
    <citation type="journal article" date="2019" name="Genome Biol. Evol.">
        <title>Day and night: Metabolic profiles and evolutionary relationships of six axenic non-marine cyanobacteria.</title>
        <authorList>
            <person name="Will S.E."/>
            <person name="Henke P."/>
            <person name="Boedeker C."/>
            <person name="Huang S."/>
            <person name="Brinkmann H."/>
            <person name="Rohde M."/>
            <person name="Jarek M."/>
            <person name="Friedl T."/>
            <person name="Seufert S."/>
            <person name="Schumacher M."/>
            <person name="Overmann J."/>
            <person name="Neumann-Schaal M."/>
            <person name="Petersen J."/>
        </authorList>
    </citation>
    <scope>NUCLEOTIDE SEQUENCE [LARGE SCALE GENOMIC DNA]</scope>
    <source>
        <strain evidence="2">PCC 7102</strain>
    </source>
</reference>
<dbReference type="Pfam" id="PF14516">
    <property type="entry name" value="AAA_35"/>
    <property type="match status" value="1"/>
</dbReference>
<evidence type="ECO:0000313" key="3">
    <source>
        <dbReference type="Proteomes" id="UP000271624"/>
    </source>
</evidence>
<feature type="domain" description="CHAT" evidence="1">
    <location>
        <begin position="26"/>
        <end position="161"/>
    </location>
</feature>
<dbReference type="OrthoDB" id="5522963at2"/>
<dbReference type="SUPFAM" id="SSF52540">
    <property type="entry name" value="P-loop containing nucleoside triphosphate hydrolases"/>
    <property type="match status" value="1"/>
</dbReference>
<dbReference type="Proteomes" id="UP000271624">
    <property type="component" value="Unassembled WGS sequence"/>
</dbReference>
<comment type="caution">
    <text evidence="2">The sequence shown here is derived from an EMBL/GenBank/DDBJ whole genome shotgun (WGS) entry which is preliminary data.</text>
</comment>
<keyword evidence="3" id="KW-1185">Reference proteome</keyword>
<evidence type="ECO:0000259" key="1">
    <source>
        <dbReference type="Pfam" id="PF12770"/>
    </source>
</evidence>
<dbReference type="Gene3D" id="3.40.50.300">
    <property type="entry name" value="P-loop containing nucleotide triphosphate hydrolases"/>
    <property type="match status" value="1"/>
</dbReference>
<gene>
    <name evidence="2" type="ORF">DSM106972_085570</name>
</gene>
<dbReference type="InterPro" id="IPR024983">
    <property type="entry name" value="CHAT_dom"/>
</dbReference>
<name>A0A3S1C4R9_9CYAN</name>
<protein>
    <recommendedName>
        <fullName evidence="1">CHAT domain-containing protein</fullName>
    </recommendedName>
</protein>